<feature type="transmembrane region" description="Helical" evidence="1">
    <location>
        <begin position="205"/>
        <end position="227"/>
    </location>
</feature>
<dbReference type="GO" id="GO:0008237">
    <property type="term" value="F:metallopeptidase activity"/>
    <property type="evidence" value="ECO:0007669"/>
    <property type="project" value="UniProtKB-KW"/>
</dbReference>
<dbReference type="EMBL" id="CP022753">
    <property type="protein sequence ID" value="ASU81994.1"/>
    <property type="molecule type" value="Genomic_DNA"/>
</dbReference>
<evidence type="ECO:0000256" key="1">
    <source>
        <dbReference type="SAM" id="Phobius"/>
    </source>
</evidence>
<dbReference type="KEGG" id="ngv:CDO52_03640"/>
<feature type="transmembrane region" description="Helical" evidence="1">
    <location>
        <begin position="163"/>
        <end position="185"/>
    </location>
</feature>
<organism evidence="3 4">
    <name type="scientific">Nocardiopsis gilva YIM 90087</name>
    <dbReference type="NCBI Taxonomy" id="1235441"/>
    <lineage>
        <taxon>Bacteria</taxon>
        <taxon>Bacillati</taxon>
        <taxon>Actinomycetota</taxon>
        <taxon>Actinomycetes</taxon>
        <taxon>Streptosporangiales</taxon>
        <taxon>Nocardiopsidaceae</taxon>
        <taxon>Nocardiopsis</taxon>
    </lineage>
</organism>
<keyword evidence="3" id="KW-0645">Protease</keyword>
<evidence type="ECO:0000313" key="4">
    <source>
        <dbReference type="Proteomes" id="UP000215005"/>
    </source>
</evidence>
<proteinExistence type="predicted"/>
<dbReference type="GO" id="GO:0006508">
    <property type="term" value="P:proteolysis"/>
    <property type="evidence" value="ECO:0007669"/>
    <property type="project" value="UniProtKB-KW"/>
</dbReference>
<name>A0A223S1L8_9ACTN</name>
<evidence type="ECO:0000259" key="2">
    <source>
        <dbReference type="Pfam" id="PF02517"/>
    </source>
</evidence>
<feature type="transmembrane region" description="Helical" evidence="1">
    <location>
        <begin position="125"/>
        <end position="151"/>
    </location>
</feature>
<dbReference type="Proteomes" id="UP000215005">
    <property type="component" value="Chromosome"/>
</dbReference>
<keyword evidence="1" id="KW-0812">Transmembrane</keyword>
<accession>A0A223S1L8</accession>
<feature type="domain" description="CAAX prenyl protease 2/Lysostaphin resistance protein A-like" evidence="2">
    <location>
        <begin position="106"/>
        <end position="196"/>
    </location>
</feature>
<keyword evidence="4" id="KW-1185">Reference proteome</keyword>
<protein>
    <submittedName>
        <fullName evidence="3">CPBP family intramembrane metalloprotease</fullName>
    </submittedName>
</protein>
<dbReference type="Pfam" id="PF02517">
    <property type="entry name" value="Rce1-like"/>
    <property type="match status" value="1"/>
</dbReference>
<dbReference type="InterPro" id="IPR003675">
    <property type="entry name" value="Rce1/LyrA-like_dom"/>
</dbReference>
<sequence length="243" mass="26249">MGYLLSFGFSIAVAVSILVGAPMEIDLPAPAALTLVLATFAIGFVVAPTALLLAHRWLYLSGTELGLRGDSLWRAIGAAGAAYLAMKLGFEVLYLFPAWPTPAPSTELWRAFVTEVHGGVVEEPLLLALPMAIMTRLGWSWPTQLLVLVVLRTPFHLYYGPQALALTLVWMAGFLLVYRQVSLLWPFMAAHLVYNLANFPPIPVLLRVGVSVAITIIGAVAVVHWIAGLRRGRRTASHPGSSA</sequence>
<keyword evidence="1" id="KW-1133">Transmembrane helix</keyword>
<keyword evidence="1" id="KW-0472">Membrane</keyword>
<dbReference type="AlphaFoldDB" id="A0A223S1L8"/>
<evidence type="ECO:0000313" key="3">
    <source>
        <dbReference type="EMBL" id="ASU81994.1"/>
    </source>
</evidence>
<feature type="transmembrane region" description="Helical" evidence="1">
    <location>
        <begin position="75"/>
        <end position="96"/>
    </location>
</feature>
<reference evidence="3 4" key="1">
    <citation type="submission" date="2017-08" db="EMBL/GenBank/DDBJ databases">
        <title>The complete genome sequence of Nocardiopsis gilva YIM 90087.</title>
        <authorList>
            <person name="Yin M."/>
            <person name="Tang S."/>
        </authorList>
    </citation>
    <scope>NUCLEOTIDE SEQUENCE [LARGE SCALE GENOMIC DNA]</scope>
    <source>
        <strain evidence="3 4">YIM 90087</strain>
    </source>
</reference>
<dbReference type="GO" id="GO:0080120">
    <property type="term" value="P:CAAX-box protein maturation"/>
    <property type="evidence" value="ECO:0007669"/>
    <property type="project" value="UniProtKB-ARBA"/>
</dbReference>
<dbReference type="GO" id="GO:0004175">
    <property type="term" value="F:endopeptidase activity"/>
    <property type="evidence" value="ECO:0007669"/>
    <property type="project" value="UniProtKB-ARBA"/>
</dbReference>
<keyword evidence="3" id="KW-0482">Metalloprotease</keyword>
<feature type="transmembrane region" description="Helical" evidence="1">
    <location>
        <begin position="30"/>
        <end position="54"/>
    </location>
</feature>
<gene>
    <name evidence="3" type="ORF">CDO52_03640</name>
</gene>
<keyword evidence="3" id="KW-0378">Hydrolase</keyword>